<sequence length="276" mass="30502">MLALFVYMPLIQNLVYSFQEFSMLSGKRSFIGLDNYKMLFSDPVIVTALINNVKYAVISVIFQVGFGLILAAVLEDEAFRKISPFFRTIYFIPVVISITVICLLFTFVYHPTDGLLNLFLEAIGLGSWAKPWLGSGSTAIYAVIAVSQWQSVGYCMMLFIVAIQKIPADLYEAAKIDGAGKIRSFFNVTLPQVKEMCFVTSVITITGAFMVFNEPFIMTKGGGPGTSSITIAVHMYQTGFFKDSMGYASTIAMLMFLITAVMAFAQTVFFRTGKGD</sequence>
<comment type="similarity">
    <text evidence="7">Belongs to the binding-protein-dependent transport system permease family.</text>
</comment>
<dbReference type="EMBL" id="LQRA01000075">
    <property type="protein sequence ID" value="KZE74960.1"/>
    <property type="molecule type" value="Genomic_DNA"/>
</dbReference>
<dbReference type="Gene3D" id="1.10.3720.10">
    <property type="entry name" value="MetI-like"/>
    <property type="match status" value="1"/>
</dbReference>
<comment type="caution">
    <text evidence="9">The sequence shown here is derived from an EMBL/GenBank/DDBJ whole genome shotgun (WGS) entry which is preliminary data.</text>
</comment>
<keyword evidence="10" id="KW-1185">Reference proteome</keyword>
<evidence type="ECO:0000256" key="6">
    <source>
        <dbReference type="ARBA" id="ARBA00023136"/>
    </source>
</evidence>
<evidence type="ECO:0000256" key="3">
    <source>
        <dbReference type="ARBA" id="ARBA00022475"/>
    </source>
</evidence>
<keyword evidence="2 7" id="KW-0813">Transport</keyword>
<accession>A0A163VJ71</accession>
<keyword evidence="5 7" id="KW-1133">Transmembrane helix</keyword>
<feature type="transmembrane region" description="Helical" evidence="7">
    <location>
        <begin position="139"/>
        <end position="163"/>
    </location>
</feature>
<feature type="transmembrane region" description="Helical" evidence="7">
    <location>
        <begin position="245"/>
        <end position="270"/>
    </location>
</feature>
<dbReference type="InterPro" id="IPR000515">
    <property type="entry name" value="MetI-like"/>
</dbReference>
<feature type="transmembrane region" description="Helical" evidence="7">
    <location>
        <begin position="86"/>
        <end position="109"/>
    </location>
</feature>
<protein>
    <submittedName>
        <fullName evidence="9">ABC transporter permease</fullName>
    </submittedName>
</protein>
<dbReference type="PANTHER" id="PTHR30193:SF37">
    <property type="entry name" value="INNER MEMBRANE ABC TRANSPORTER PERMEASE PROTEIN YCJO"/>
    <property type="match status" value="1"/>
</dbReference>
<gene>
    <name evidence="9" type="ORF">AV654_28160</name>
</gene>
<organism evidence="9 10">
    <name type="scientific">Paenibacillus elgii</name>
    <dbReference type="NCBI Taxonomy" id="189691"/>
    <lineage>
        <taxon>Bacteria</taxon>
        <taxon>Bacillati</taxon>
        <taxon>Bacillota</taxon>
        <taxon>Bacilli</taxon>
        <taxon>Bacillales</taxon>
        <taxon>Paenibacillaceae</taxon>
        <taxon>Paenibacillus</taxon>
    </lineage>
</organism>
<feature type="domain" description="ABC transmembrane type-1" evidence="8">
    <location>
        <begin position="49"/>
        <end position="266"/>
    </location>
</feature>
<dbReference type="Pfam" id="PF00528">
    <property type="entry name" value="BPD_transp_1"/>
    <property type="match status" value="1"/>
</dbReference>
<dbReference type="GO" id="GO:0005886">
    <property type="term" value="C:plasma membrane"/>
    <property type="evidence" value="ECO:0007669"/>
    <property type="project" value="UniProtKB-SubCell"/>
</dbReference>
<dbReference type="Proteomes" id="UP000076563">
    <property type="component" value="Unassembled WGS sequence"/>
</dbReference>
<evidence type="ECO:0000256" key="2">
    <source>
        <dbReference type="ARBA" id="ARBA00022448"/>
    </source>
</evidence>
<proteinExistence type="inferred from homology"/>
<feature type="transmembrane region" description="Helical" evidence="7">
    <location>
        <begin position="55"/>
        <end position="74"/>
    </location>
</feature>
<dbReference type="OrthoDB" id="152280at2"/>
<comment type="subcellular location">
    <subcellularLocation>
        <location evidence="1 7">Cell membrane</location>
        <topology evidence="1 7">Multi-pass membrane protein</topology>
    </subcellularLocation>
</comment>
<keyword evidence="4 7" id="KW-0812">Transmembrane</keyword>
<dbReference type="PANTHER" id="PTHR30193">
    <property type="entry name" value="ABC TRANSPORTER PERMEASE PROTEIN"/>
    <property type="match status" value="1"/>
</dbReference>
<evidence type="ECO:0000259" key="8">
    <source>
        <dbReference type="PROSITE" id="PS50928"/>
    </source>
</evidence>
<evidence type="ECO:0000313" key="10">
    <source>
        <dbReference type="Proteomes" id="UP000076563"/>
    </source>
</evidence>
<dbReference type="RefSeq" id="WP_063185489.1">
    <property type="nucleotide sequence ID" value="NZ_LQRA01000075.1"/>
</dbReference>
<evidence type="ECO:0000256" key="7">
    <source>
        <dbReference type="RuleBase" id="RU363032"/>
    </source>
</evidence>
<evidence type="ECO:0000256" key="5">
    <source>
        <dbReference type="ARBA" id="ARBA00022989"/>
    </source>
</evidence>
<evidence type="ECO:0000313" key="9">
    <source>
        <dbReference type="EMBL" id="KZE74960.1"/>
    </source>
</evidence>
<dbReference type="GO" id="GO:0055085">
    <property type="term" value="P:transmembrane transport"/>
    <property type="evidence" value="ECO:0007669"/>
    <property type="project" value="InterPro"/>
</dbReference>
<reference evidence="10" key="1">
    <citation type="submission" date="2016-01" db="EMBL/GenBank/DDBJ databases">
        <title>Draft genome of Chromobacterium sp. F49.</title>
        <authorList>
            <person name="Hong K.W."/>
        </authorList>
    </citation>
    <scope>NUCLEOTIDE SEQUENCE [LARGE SCALE GENOMIC DNA]</scope>
    <source>
        <strain evidence="10">M63</strain>
    </source>
</reference>
<feature type="transmembrane region" description="Helical" evidence="7">
    <location>
        <begin position="193"/>
        <end position="212"/>
    </location>
</feature>
<keyword evidence="6 7" id="KW-0472">Membrane</keyword>
<dbReference type="CDD" id="cd06261">
    <property type="entry name" value="TM_PBP2"/>
    <property type="match status" value="1"/>
</dbReference>
<dbReference type="InterPro" id="IPR035906">
    <property type="entry name" value="MetI-like_sf"/>
</dbReference>
<dbReference type="AlphaFoldDB" id="A0A163VJ71"/>
<dbReference type="SUPFAM" id="SSF161098">
    <property type="entry name" value="MetI-like"/>
    <property type="match status" value="1"/>
</dbReference>
<name>A0A163VJ71_9BACL</name>
<dbReference type="InterPro" id="IPR051393">
    <property type="entry name" value="ABC_transporter_permease"/>
</dbReference>
<dbReference type="PROSITE" id="PS50928">
    <property type="entry name" value="ABC_TM1"/>
    <property type="match status" value="1"/>
</dbReference>
<evidence type="ECO:0000256" key="1">
    <source>
        <dbReference type="ARBA" id="ARBA00004651"/>
    </source>
</evidence>
<evidence type="ECO:0000256" key="4">
    <source>
        <dbReference type="ARBA" id="ARBA00022692"/>
    </source>
</evidence>
<keyword evidence="3" id="KW-1003">Cell membrane</keyword>